<dbReference type="InterPro" id="IPR044563">
    <property type="entry name" value="Sgt1-like"/>
</dbReference>
<sequence>MSESESSEKPKVQVKHDWYQTDAAVVITVLVKNVKEENLSVNFAKTCVTAKIKFPEQDDIELKFNLSHEVVPEQCSYKITPSKIEVKLKKSEGIRWAKLEGPEDLPKAIPVEVAQTSGPPAYPTSKKGKDWSVVEKEIKEEEAKEKPEGEEALNKLFQEIYGKGSDEVKRAMNKSYMESGGTVLSTNWDEISKEKVGVKPPDGMEWKKW</sequence>
<gene>
    <name evidence="3" type="primary">AUGUSTUS-3.0.2_06127</name>
    <name evidence="3" type="ORF">TcasGA2_TC006127</name>
</gene>
<dbReference type="HOGENOM" id="CLU_039532_2_0_1"/>
<dbReference type="FunFam" id="2.60.40.790:FF:000012">
    <property type="entry name" value="SGT1 homolog, MIS12 kinetochore complex assembly cochaperone"/>
    <property type="match status" value="1"/>
</dbReference>
<dbReference type="AlphaFoldDB" id="D6WUH6"/>
<dbReference type="KEGG" id="tca:660373"/>
<organism evidence="3 4">
    <name type="scientific">Tribolium castaneum</name>
    <name type="common">Red flour beetle</name>
    <dbReference type="NCBI Taxonomy" id="7070"/>
    <lineage>
        <taxon>Eukaryota</taxon>
        <taxon>Metazoa</taxon>
        <taxon>Ecdysozoa</taxon>
        <taxon>Arthropoda</taxon>
        <taxon>Hexapoda</taxon>
        <taxon>Insecta</taxon>
        <taxon>Pterygota</taxon>
        <taxon>Neoptera</taxon>
        <taxon>Endopterygota</taxon>
        <taxon>Coleoptera</taxon>
        <taxon>Polyphaga</taxon>
        <taxon>Cucujiformia</taxon>
        <taxon>Tenebrionidae</taxon>
        <taxon>Tenebrionidae incertae sedis</taxon>
        <taxon>Tribolium</taxon>
    </lineage>
</organism>
<proteinExistence type="predicted"/>
<dbReference type="eggNOG" id="KOG1309">
    <property type="taxonomic scope" value="Eukaryota"/>
</dbReference>
<dbReference type="InterPro" id="IPR008978">
    <property type="entry name" value="HSP20-like_chaperone"/>
</dbReference>
<dbReference type="OrthoDB" id="1898560at2759"/>
<dbReference type="FunCoup" id="D6WUH6">
    <property type="interactions" value="1447"/>
</dbReference>
<dbReference type="InParanoid" id="D6WUH6"/>
<dbReference type="CDD" id="cd06489">
    <property type="entry name" value="p23_CS_hSgt1_like"/>
    <property type="match status" value="1"/>
</dbReference>
<evidence type="ECO:0000313" key="3">
    <source>
        <dbReference type="EMBL" id="EFA08477.1"/>
    </source>
</evidence>
<dbReference type="PhylomeDB" id="D6WUH6"/>
<dbReference type="PROSITE" id="PS51048">
    <property type="entry name" value="SGS"/>
    <property type="match status" value="1"/>
</dbReference>
<dbReference type="Pfam" id="PF04969">
    <property type="entry name" value="CS"/>
    <property type="match status" value="1"/>
</dbReference>
<dbReference type="OMA" id="KVHMTAD"/>
<accession>D6WUH6</accession>
<dbReference type="Pfam" id="PF05002">
    <property type="entry name" value="SGS"/>
    <property type="match status" value="1"/>
</dbReference>
<dbReference type="PANTHER" id="PTHR45862">
    <property type="entry name" value="PROTEIN SGT1 HOMOLOG"/>
    <property type="match status" value="1"/>
</dbReference>
<dbReference type="Proteomes" id="UP000007266">
    <property type="component" value="Linkage group 8"/>
</dbReference>
<keyword evidence="4" id="KW-1185">Reference proteome</keyword>
<dbReference type="GO" id="GO:0005737">
    <property type="term" value="C:cytoplasm"/>
    <property type="evidence" value="ECO:0007669"/>
    <property type="project" value="UniProtKB-ARBA"/>
</dbReference>
<dbReference type="EMBL" id="KQ971357">
    <property type="protein sequence ID" value="EFA08477.1"/>
    <property type="molecule type" value="Genomic_DNA"/>
</dbReference>
<dbReference type="Gene3D" id="2.60.40.790">
    <property type="match status" value="1"/>
</dbReference>
<reference evidence="3 4" key="1">
    <citation type="journal article" date="2008" name="Nature">
        <title>The genome of the model beetle and pest Tribolium castaneum.</title>
        <authorList>
            <consortium name="Tribolium Genome Sequencing Consortium"/>
            <person name="Richards S."/>
            <person name="Gibbs R.A."/>
            <person name="Weinstock G.M."/>
            <person name="Brown S.J."/>
            <person name="Denell R."/>
            <person name="Beeman R.W."/>
            <person name="Gibbs R."/>
            <person name="Beeman R.W."/>
            <person name="Brown S.J."/>
            <person name="Bucher G."/>
            <person name="Friedrich M."/>
            <person name="Grimmelikhuijzen C.J."/>
            <person name="Klingler M."/>
            <person name="Lorenzen M."/>
            <person name="Richards S."/>
            <person name="Roth S."/>
            <person name="Schroder R."/>
            <person name="Tautz D."/>
            <person name="Zdobnov E.M."/>
            <person name="Muzny D."/>
            <person name="Gibbs R.A."/>
            <person name="Weinstock G.M."/>
            <person name="Attaway T."/>
            <person name="Bell S."/>
            <person name="Buhay C.J."/>
            <person name="Chandrabose M.N."/>
            <person name="Chavez D."/>
            <person name="Clerk-Blankenburg K.P."/>
            <person name="Cree A."/>
            <person name="Dao M."/>
            <person name="Davis C."/>
            <person name="Chacko J."/>
            <person name="Dinh H."/>
            <person name="Dugan-Rocha S."/>
            <person name="Fowler G."/>
            <person name="Garner T.T."/>
            <person name="Garnes J."/>
            <person name="Gnirke A."/>
            <person name="Hawes A."/>
            <person name="Hernandez J."/>
            <person name="Hines S."/>
            <person name="Holder M."/>
            <person name="Hume J."/>
            <person name="Jhangiani S.N."/>
            <person name="Joshi V."/>
            <person name="Khan Z.M."/>
            <person name="Jackson L."/>
            <person name="Kovar C."/>
            <person name="Kowis A."/>
            <person name="Lee S."/>
            <person name="Lewis L.R."/>
            <person name="Margolis J."/>
            <person name="Morgan M."/>
            <person name="Nazareth L.V."/>
            <person name="Nguyen N."/>
            <person name="Okwuonu G."/>
            <person name="Parker D."/>
            <person name="Richards S."/>
            <person name="Ruiz S.J."/>
            <person name="Santibanez J."/>
            <person name="Savard J."/>
            <person name="Scherer S.E."/>
            <person name="Schneider B."/>
            <person name="Sodergren E."/>
            <person name="Tautz D."/>
            <person name="Vattahil S."/>
            <person name="Villasana D."/>
            <person name="White C.S."/>
            <person name="Wright R."/>
            <person name="Park Y."/>
            <person name="Beeman R.W."/>
            <person name="Lord J."/>
            <person name="Oppert B."/>
            <person name="Lorenzen M."/>
            <person name="Brown S."/>
            <person name="Wang L."/>
            <person name="Savard J."/>
            <person name="Tautz D."/>
            <person name="Richards S."/>
            <person name="Weinstock G."/>
            <person name="Gibbs R.A."/>
            <person name="Liu Y."/>
            <person name="Worley K."/>
            <person name="Weinstock G."/>
            <person name="Elsik C.G."/>
            <person name="Reese J.T."/>
            <person name="Elhaik E."/>
            <person name="Landan G."/>
            <person name="Graur D."/>
            <person name="Arensburger P."/>
            <person name="Atkinson P."/>
            <person name="Beeman R.W."/>
            <person name="Beidler J."/>
            <person name="Brown S.J."/>
            <person name="Demuth J.P."/>
            <person name="Drury D.W."/>
            <person name="Du Y.Z."/>
            <person name="Fujiwara H."/>
            <person name="Lorenzen M."/>
            <person name="Maselli V."/>
            <person name="Osanai M."/>
            <person name="Park Y."/>
            <person name="Robertson H.M."/>
            <person name="Tu Z."/>
            <person name="Wang J.J."/>
            <person name="Wang S."/>
            <person name="Richards S."/>
            <person name="Song H."/>
            <person name="Zhang L."/>
            <person name="Sodergren E."/>
            <person name="Werner D."/>
            <person name="Stanke M."/>
            <person name="Morgenstern B."/>
            <person name="Solovyev V."/>
            <person name="Kosarev P."/>
            <person name="Brown G."/>
            <person name="Chen H.C."/>
            <person name="Ermolaeva O."/>
            <person name="Hlavina W."/>
            <person name="Kapustin Y."/>
            <person name="Kiryutin B."/>
            <person name="Kitts P."/>
            <person name="Maglott D."/>
            <person name="Pruitt K."/>
            <person name="Sapojnikov V."/>
            <person name="Souvorov A."/>
            <person name="Mackey A.J."/>
            <person name="Waterhouse R.M."/>
            <person name="Wyder S."/>
            <person name="Zdobnov E.M."/>
            <person name="Zdobnov E.M."/>
            <person name="Wyder S."/>
            <person name="Kriventseva E.V."/>
            <person name="Kadowaki T."/>
            <person name="Bork P."/>
            <person name="Aranda M."/>
            <person name="Bao R."/>
            <person name="Beermann A."/>
            <person name="Berns N."/>
            <person name="Bolognesi R."/>
            <person name="Bonneton F."/>
            <person name="Bopp D."/>
            <person name="Brown S.J."/>
            <person name="Bucher G."/>
            <person name="Butts T."/>
            <person name="Chaumot A."/>
            <person name="Denell R.E."/>
            <person name="Ferrier D.E."/>
            <person name="Friedrich M."/>
            <person name="Gordon C.M."/>
            <person name="Jindra M."/>
            <person name="Klingler M."/>
            <person name="Lan Q."/>
            <person name="Lattorff H.M."/>
            <person name="Laudet V."/>
            <person name="von Levetsow C."/>
            <person name="Liu Z."/>
            <person name="Lutz R."/>
            <person name="Lynch J.A."/>
            <person name="da Fonseca R.N."/>
            <person name="Posnien N."/>
            <person name="Reuter R."/>
            <person name="Roth S."/>
            <person name="Savard J."/>
            <person name="Schinko J.B."/>
            <person name="Schmitt C."/>
            <person name="Schoppmeier M."/>
            <person name="Schroder R."/>
            <person name="Shippy T.D."/>
            <person name="Simonnet F."/>
            <person name="Marques-Souza H."/>
            <person name="Tautz D."/>
            <person name="Tomoyasu Y."/>
            <person name="Trauner J."/>
            <person name="Van der Zee M."/>
            <person name="Vervoort M."/>
            <person name="Wittkopp N."/>
            <person name="Wimmer E.A."/>
            <person name="Yang X."/>
            <person name="Jones A.K."/>
            <person name="Sattelle D.B."/>
            <person name="Ebert P.R."/>
            <person name="Nelson D."/>
            <person name="Scott J.G."/>
            <person name="Beeman R.W."/>
            <person name="Muthukrishnan S."/>
            <person name="Kramer K.J."/>
            <person name="Arakane Y."/>
            <person name="Beeman R.W."/>
            <person name="Zhu Q."/>
            <person name="Hogenkamp D."/>
            <person name="Dixit R."/>
            <person name="Oppert B."/>
            <person name="Jiang H."/>
            <person name="Zou Z."/>
            <person name="Marshall J."/>
            <person name="Elpidina E."/>
            <person name="Vinokurov K."/>
            <person name="Oppert C."/>
            <person name="Zou Z."/>
            <person name="Evans J."/>
            <person name="Lu Z."/>
            <person name="Zhao P."/>
            <person name="Sumathipala N."/>
            <person name="Altincicek B."/>
            <person name="Vilcinskas A."/>
            <person name="Williams M."/>
            <person name="Hultmark D."/>
            <person name="Hetru C."/>
            <person name="Jiang H."/>
            <person name="Grimmelikhuijzen C.J."/>
            <person name="Hauser F."/>
            <person name="Cazzamali G."/>
            <person name="Williamson M."/>
            <person name="Park Y."/>
            <person name="Li B."/>
            <person name="Tanaka Y."/>
            <person name="Predel R."/>
            <person name="Neupert S."/>
            <person name="Schachtner J."/>
            <person name="Verleyen P."/>
            <person name="Raible F."/>
            <person name="Bork P."/>
            <person name="Friedrich M."/>
            <person name="Walden K.K."/>
            <person name="Robertson H.M."/>
            <person name="Angeli S."/>
            <person name="Foret S."/>
            <person name="Bucher G."/>
            <person name="Schuetz S."/>
            <person name="Maleszka R."/>
            <person name="Wimmer E.A."/>
            <person name="Beeman R.W."/>
            <person name="Lorenzen M."/>
            <person name="Tomoyasu Y."/>
            <person name="Miller S.C."/>
            <person name="Grossmann D."/>
            <person name="Bucher G."/>
        </authorList>
    </citation>
    <scope>NUCLEOTIDE SEQUENCE [LARGE SCALE GENOMIC DNA]</scope>
    <source>
        <strain evidence="3 4">Georgia GA2</strain>
    </source>
</reference>
<dbReference type="PROSITE" id="PS51203">
    <property type="entry name" value="CS"/>
    <property type="match status" value="1"/>
</dbReference>
<protein>
    <submittedName>
        <fullName evidence="3">Suppressor of G2 allele of SKP1 homolog-like Protein</fullName>
    </submittedName>
</protein>
<feature type="domain" description="CS" evidence="2">
    <location>
        <begin position="11"/>
        <end position="100"/>
    </location>
</feature>
<evidence type="ECO:0000259" key="1">
    <source>
        <dbReference type="PROSITE" id="PS51048"/>
    </source>
</evidence>
<dbReference type="STRING" id="7070.D6WUH6"/>
<reference evidence="3 4" key="2">
    <citation type="journal article" date="2010" name="Nucleic Acids Res.">
        <title>BeetleBase in 2010: revisions to provide comprehensive genomic information for Tribolium castaneum.</title>
        <authorList>
            <person name="Kim H.S."/>
            <person name="Murphy T."/>
            <person name="Xia J."/>
            <person name="Caragea D."/>
            <person name="Park Y."/>
            <person name="Beeman R.W."/>
            <person name="Lorenzen M.D."/>
            <person name="Butcher S."/>
            <person name="Manak J.R."/>
            <person name="Brown S.J."/>
        </authorList>
    </citation>
    <scope>GENOME REANNOTATION</scope>
    <source>
        <strain evidence="3 4">Georgia GA2</strain>
    </source>
</reference>
<dbReference type="InterPro" id="IPR007699">
    <property type="entry name" value="SGS_dom"/>
</dbReference>
<feature type="domain" description="SGS" evidence="1">
    <location>
        <begin position="121"/>
        <end position="209"/>
    </location>
</feature>
<evidence type="ECO:0000313" key="4">
    <source>
        <dbReference type="Proteomes" id="UP000007266"/>
    </source>
</evidence>
<dbReference type="InterPro" id="IPR007052">
    <property type="entry name" value="CS_dom"/>
</dbReference>
<evidence type="ECO:0000259" key="2">
    <source>
        <dbReference type="PROSITE" id="PS51203"/>
    </source>
</evidence>
<dbReference type="GO" id="GO:0051087">
    <property type="term" value="F:protein-folding chaperone binding"/>
    <property type="evidence" value="ECO:0007669"/>
    <property type="project" value="InterPro"/>
</dbReference>
<name>D6WUH6_TRICA</name>
<dbReference type="SUPFAM" id="SSF49764">
    <property type="entry name" value="HSP20-like chaperones"/>
    <property type="match status" value="1"/>
</dbReference>